<comment type="caution">
    <text evidence="2">The sequence shown here is derived from an EMBL/GenBank/DDBJ whole genome shotgun (WGS) entry which is preliminary data.</text>
</comment>
<dbReference type="SUPFAM" id="SSF103501">
    <property type="entry name" value="Respiratory nitrate reductase 1 gamma chain"/>
    <property type="match status" value="1"/>
</dbReference>
<dbReference type="InterPro" id="IPR036197">
    <property type="entry name" value="NarG-like_sf"/>
</dbReference>
<keyword evidence="1" id="KW-1133">Transmembrane helix</keyword>
<dbReference type="EMBL" id="MLJW01008830">
    <property type="protein sequence ID" value="OIQ63640.1"/>
    <property type="molecule type" value="Genomic_DNA"/>
</dbReference>
<organism evidence="2">
    <name type="scientific">mine drainage metagenome</name>
    <dbReference type="NCBI Taxonomy" id="410659"/>
    <lineage>
        <taxon>unclassified sequences</taxon>
        <taxon>metagenomes</taxon>
        <taxon>ecological metagenomes</taxon>
    </lineage>
</organism>
<dbReference type="AlphaFoldDB" id="A0A1J5NZG3"/>
<feature type="transmembrane region" description="Helical" evidence="1">
    <location>
        <begin position="120"/>
        <end position="138"/>
    </location>
</feature>
<evidence type="ECO:0000256" key="1">
    <source>
        <dbReference type="SAM" id="Phobius"/>
    </source>
</evidence>
<evidence type="ECO:0000313" key="2">
    <source>
        <dbReference type="EMBL" id="OIQ63640.1"/>
    </source>
</evidence>
<keyword evidence="1" id="KW-0472">Membrane</keyword>
<protein>
    <submittedName>
        <fullName evidence="2">Uncharacterized protein</fullName>
    </submittedName>
</protein>
<gene>
    <name evidence="2" type="ORF">GALL_548200</name>
</gene>
<name>A0A1J5NZG3_9ZZZZ</name>
<sequence length="165" mass="17917">MQAGPFGIGWLRPHAMFGIEEADPLLHALFWSMTLNTLAFCTVSLASFPDPVERLQSAQFVNAFEQGPGARGWSHGLAEAEDMLVMSQRILGPEAAQSFFAAQARAQLAGAREDLARYETLLAVHILSVAVLLIWFPFGKLMHAALVFVSRGSTGALFERKGASI</sequence>
<reference evidence="2" key="1">
    <citation type="submission" date="2016-10" db="EMBL/GenBank/DDBJ databases">
        <title>Sequence of Gallionella enrichment culture.</title>
        <authorList>
            <person name="Poehlein A."/>
            <person name="Muehling M."/>
            <person name="Daniel R."/>
        </authorList>
    </citation>
    <scope>NUCLEOTIDE SEQUENCE</scope>
</reference>
<proteinExistence type="predicted"/>
<feature type="transmembrane region" description="Helical" evidence="1">
    <location>
        <begin position="28"/>
        <end position="48"/>
    </location>
</feature>
<keyword evidence="1" id="KW-0812">Transmembrane</keyword>
<accession>A0A1J5NZG3</accession>